<keyword evidence="3" id="KW-0238">DNA-binding</keyword>
<dbReference type="PANTHER" id="PTHR30204:SF69">
    <property type="entry name" value="MERR-FAMILY TRANSCRIPTIONAL REGULATOR"/>
    <property type="match status" value="1"/>
</dbReference>
<dbReference type="GO" id="GO:0003677">
    <property type="term" value="F:DNA binding"/>
    <property type="evidence" value="ECO:0007669"/>
    <property type="project" value="UniProtKB-KW"/>
</dbReference>
<dbReference type="GO" id="GO:0003700">
    <property type="term" value="F:DNA-binding transcription factor activity"/>
    <property type="evidence" value="ECO:0007669"/>
    <property type="project" value="InterPro"/>
</dbReference>
<name>A0A433NLL5_CHLFR</name>
<dbReference type="SUPFAM" id="SSF46955">
    <property type="entry name" value="Putative DNA-binding domain"/>
    <property type="match status" value="1"/>
</dbReference>
<dbReference type="Proteomes" id="UP000268857">
    <property type="component" value="Unassembled WGS sequence"/>
</dbReference>
<sequence length="153" mass="17626">MKQGRFISELSRQVDTPVATIRYYERLGLLDPPERTQSQYRVYSKEAEERLLFIQQAKKFGLSLEEIKQILELSTKSIAPCKQVKKMLKKHLDDVDRKIQEMLEFRQELTSRYMQLDDLLSDSSTAPASAVCSGKICGFIEGFIEQETDGKAQ</sequence>
<evidence type="ECO:0000313" key="7">
    <source>
        <dbReference type="Proteomes" id="UP000268857"/>
    </source>
</evidence>
<dbReference type="SMART" id="SM00422">
    <property type="entry name" value="HTH_MERR"/>
    <property type="match status" value="1"/>
</dbReference>
<feature type="domain" description="HTH merR-type" evidence="5">
    <location>
        <begin position="7"/>
        <end position="73"/>
    </location>
</feature>
<comment type="caution">
    <text evidence="6">The sequence shown here is derived from an EMBL/GenBank/DDBJ whole genome shotgun (WGS) entry which is preliminary data.</text>
</comment>
<dbReference type="Pfam" id="PF13411">
    <property type="entry name" value="MerR_1"/>
    <property type="match status" value="1"/>
</dbReference>
<evidence type="ECO:0000256" key="1">
    <source>
        <dbReference type="ARBA" id="ARBA00022491"/>
    </source>
</evidence>
<dbReference type="RefSeq" id="WP_016877685.1">
    <property type="nucleotide sequence ID" value="NZ_AJLN01000015.1"/>
</dbReference>
<dbReference type="InterPro" id="IPR047057">
    <property type="entry name" value="MerR_fam"/>
</dbReference>
<accession>A0A433NLL5</accession>
<dbReference type="STRING" id="211165.GCA_000317285_00091"/>
<evidence type="ECO:0000313" key="6">
    <source>
        <dbReference type="EMBL" id="RUR83824.1"/>
    </source>
</evidence>
<gene>
    <name evidence="6" type="ORF">PCC6912_20670</name>
</gene>
<protein>
    <recommendedName>
        <fullName evidence="5">HTH merR-type domain-containing protein</fullName>
    </recommendedName>
</protein>
<evidence type="ECO:0000256" key="2">
    <source>
        <dbReference type="ARBA" id="ARBA00023015"/>
    </source>
</evidence>
<dbReference type="AlphaFoldDB" id="A0A433NLL5"/>
<dbReference type="PANTHER" id="PTHR30204">
    <property type="entry name" value="REDOX-CYCLING DRUG-SENSING TRANSCRIPTIONAL ACTIVATOR SOXR"/>
    <property type="match status" value="1"/>
</dbReference>
<keyword evidence="2" id="KW-0805">Transcription regulation</keyword>
<keyword evidence="7" id="KW-1185">Reference proteome</keyword>
<keyword evidence="4" id="KW-0804">Transcription</keyword>
<reference evidence="6 7" key="1">
    <citation type="journal article" date="2019" name="Genome Biol. Evol.">
        <title>Day and night: Metabolic profiles and evolutionary relationships of six axenic non-marine cyanobacteria.</title>
        <authorList>
            <person name="Will S.E."/>
            <person name="Henke P."/>
            <person name="Boedeker C."/>
            <person name="Huang S."/>
            <person name="Brinkmann H."/>
            <person name="Rohde M."/>
            <person name="Jarek M."/>
            <person name="Friedl T."/>
            <person name="Seufert S."/>
            <person name="Schumacher M."/>
            <person name="Overmann J."/>
            <person name="Neumann-Schaal M."/>
            <person name="Petersen J."/>
        </authorList>
    </citation>
    <scope>NUCLEOTIDE SEQUENCE [LARGE SCALE GENOMIC DNA]</scope>
    <source>
        <strain evidence="6 7">PCC 6912</strain>
    </source>
</reference>
<evidence type="ECO:0000256" key="4">
    <source>
        <dbReference type="ARBA" id="ARBA00023163"/>
    </source>
</evidence>
<evidence type="ECO:0000256" key="3">
    <source>
        <dbReference type="ARBA" id="ARBA00023125"/>
    </source>
</evidence>
<dbReference type="PRINTS" id="PR00040">
    <property type="entry name" value="HTHMERR"/>
</dbReference>
<dbReference type="InterPro" id="IPR000551">
    <property type="entry name" value="MerR-type_HTH_dom"/>
</dbReference>
<dbReference type="Gene3D" id="1.10.1660.10">
    <property type="match status" value="1"/>
</dbReference>
<dbReference type="InterPro" id="IPR009061">
    <property type="entry name" value="DNA-bd_dom_put_sf"/>
</dbReference>
<dbReference type="OrthoDB" id="9791488at2"/>
<dbReference type="PROSITE" id="PS50937">
    <property type="entry name" value="HTH_MERR_2"/>
    <property type="match status" value="1"/>
</dbReference>
<keyword evidence="1" id="KW-0678">Repressor</keyword>
<dbReference type="EMBL" id="RSCJ01000006">
    <property type="protein sequence ID" value="RUR83824.1"/>
    <property type="molecule type" value="Genomic_DNA"/>
</dbReference>
<organism evidence="6 7">
    <name type="scientific">Chlorogloeopsis fritschii PCC 6912</name>
    <dbReference type="NCBI Taxonomy" id="211165"/>
    <lineage>
        <taxon>Bacteria</taxon>
        <taxon>Bacillati</taxon>
        <taxon>Cyanobacteriota</taxon>
        <taxon>Cyanophyceae</taxon>
        <taxon>Nostocales</taxon>
        <taxon>Chlorogloeopsidaceae</taxon>
        <taxon>Chlorogloeopsis</taxon>
    </lineage>
</organism>
<evidence type="ECO:0000259" key="5">
    <source>
        <dbReference type="PROSITE" id="PS50937"/>
    </source>
</evidence>
<proteinExistence type="predicted"/>